<organism evidence="2 3">
    <name type="scientific">Atta colombica</name>
    <dbReference type="NCBI Taxonomy" id="520822"/>
    <lineage>
        <taxon>Eukaryota</taxon>
        <taxon>Metazoa</taxon>
        <taxon>Ecdysozoa</taxon>
        <taxon>Arthropoda</taxon>
        <taxon>Hexapoda</taxon>
        <taxon>Insecta</taxon>
        <taxon>Pterygota</taxon>
        <taxon>Neoptera</taxon>
        <taxon>Endopterygota</taxon>
        <taxon>Hymenoptera</taxon>
        <taxon>Apocrita</taxon>
        <taxon>Aculeata</taxon>
        <taxon>Formicoidea</taxon>
        <taxon>Formicidae</taxon>
        <taxon>Myrmicinae</taxon>
        <taxon>Atta</taxon>
    </lineage>
</organism>
<keyword evidence="3" id="KW-1185">Reference proteome</keyword>
<dbReference type="Proteomes" id="UP000078540">
    <property type="component" value="Unassembled WGS sequence"/>
</dbReference>
<feature type="region of interest" description="Disordered" evidence="1">
    <location>
        <begin position="1"/>
        <end position="28"/>
    </location>
</feature>
<evidence type="ECO:0000256" key="1">
    <source>
        <dbReference type="SAM" id="MobiDB-lite"/>
    </source>
</evidence>
<dbReference type="AlphaFoldDB" id="A0A195BXK9"/>
<reference evidence="2 3" key="1">
    <citation type="submission" date="2015-09" db="EMBL/GenBank/DDBJ databases">
        <title>Atta colombica WGS genome.</title>
        <authorList>
            <person name="Nygaard S."/>
            <person name="Hu H."/>
            <person name="Boomsma J."/>
            <person name="Zhang G."/>
        </authorList>
    </citation>
    <scope>NUCLEOTIDE SEQUENCE [LARGE SCALE GENOMIC DNA]</scope>
    <source>
        <strain evidence="2">Treedump-2</strain>
        <tissue evidence="2">Whole body</tissue>
    </source>
</reference>
<proteinExistence type="predicted"/>
<gene>
    <name evidence="2" type="ORF">ALC53_00264</name>
</gene>
<protein>
    <submittedName>
        <fullName evidence="2">Uncharacterized protein</fullName>
    </submittedName>
</protein>
<feature type="compositionally biased region" description="Basic and acidic residues" evidence="1">
    <location>
        <begin position="9"/>
        <end position="28"/>
    </location>
</feature>
<evidence type="ECO:0000313" key="3">
    <source>
        <dbReference type="Proteomes" id="UP000078540"/>
    </source>
</evidence>
<evidence type="ECO:0000313" key="2">
    <source>
        <dbReference type="EMBL" id="KYM93327.1"/>
    </source>
</evidence>
<sequence length="79" mass="9002">MGNDEADGERERCESASARERLREEGRSDVARSVGLNYPDVPVQIRLPVYAHNVVRNVQRNWNSCIHVCSLCARRLGTY</sequence>
<accession>A0A195BXK9</accession>
<dbReference type="EMBL" id="KQ976394">
    <property type="protein sequence ID" value="KYM93327.1"/>
    <property type="molecule type" value="Genomic_DNA"/>
</dbReference>
<name>A0A195BXK9_9HYME</name>